<protein>
    <recommendedName>
        <fullName evidence="2">DUF7918 domain-containing protein</fullName>
    </recommendedName>
</protein>
<reference evidence="4" key="1">
    <citation type="journal article" date="2019" name="Mol. Biol. Evol.">
        <title>Blast fungal genomes show frequent chromosomal changes, gene gains and losses, and effector gene turnover.</title>
        <authorList>
            <person name="Gomez Luciano L.B."/>
            <person name="Jason Tsai I."/>
            <person name="Chuma I."/>
            <person name="Tosa Y."/>
            <person name="Chen Y.H."/>
            <person name="Li J.Y."/>
            <person name="Li M.Y."/>
            <person name="Jade Lu M.Y."/>
            <person name="Nakayashiki H."/>
            <person name="Li W.H."/>
        </authorList>
    </citation>
    <scope>NUCLEOTIDE SEQUENCE</scope>
    <source>
        <strain evidence="4">NI907</strain>
    </source>
</reference>
<dbReference type="Proteomes" id="UP000515153">
    <property type="component" value="Unplaced"/>
</dbReference>
<dbReference type="GeneID" id="41962694"/>
<name>A0A6P8B0E3_PYRGI</name>
<dbReference type="PROSITE" id="PS00018">
    <property type="entry name" value="EF_HAND_1"/>
    <property type="match status" value="1"/>
</dbReference>
<accession>A0A6P8B0E3</accession>
<dbReference type="KEGG" id="pgri:PgNI_07776"/>
<dbReference type="AlphaFoldDB" id="A0A6P8B0E3"/>
<feature type="domain" description="DUF7918" evidence="2">
    <location>
        <begin position="8"/>
        <end position="264"/>
    </location>
</feature>
<reference evidence="4" key="3">
    <citation type="submission" date="2025-08" db="UniProtKB">
        <authorList>
            <consortium name="RefSeq"/>
        </authorList>
    </citation>
    <scope>IDENTIFICATION</scope>
    <source>
        <strain evidence="4">NI907</strain>
    </source>
</reference>
<dbReference type="PANTHER" id="PTHR36223:SF1">
    <property type="entry name" value="TRANSCRIPTION ELONGATION FACTOR EAF N-TERMINAL DOMAIN-CONTAINING PROTEIN"/>
    <property type="match status" value="1"/>
</dbReference>
<sequence length="316" mass="37048">MISPELKGIEVTVLVSDQPATEYRDEDAEKELTKEKFDPLGDKVHIIRYIEAKPGEPFAVRVVRTPEFVRKSHHIACAVQVDKKVCKTGQEVHFGKAPKDSWDKVYRDHHIRTSPTHRVKQTWHFAALELDADESQLLSAEEIKKHSEDVKCLASIKIRLYHMKETLEKKMEEFQPGVVREEYNNIPEKALKGKALGLTARYVVKQMDYLRPSQYSYKNTTKEDLGPVPRAVLRYNDRYERPFAVFEFRYRTRENLYQEGILERPVENEDEKTIARGTKRELDNQDDLAERPKRAYKERRLRSGRFEVDLTLSDLD</sequence>
<dbReference type="InterPro" id="IPR018247">
    <property type="entry name" value="EF_Hand_1_Ca_BS"/>
</dbReference>
<evidence type="ECO:0000259" key="2">
    <source>
        <dbReference type="Pfam" id="PF25534"/>
    </source>
</evidence>
<evidence type="ECO:0000313" key="3">
    <source>
        <dbReference type="Proteomes" id="UP000515153"/>
    </source>
</evidence>
<dbReference type="RefSeq" id="XP_030980620.1">
    <property type="nucleotide sequence ID" value="XM_031127785.1"/>
</dbReference>
<feature type="region of interest" description="Disordered" evidence="1">
    <location>
        <begin position="268"/>
        <end position="294"/>
    </location>
</feature>
<evidence type="ECO:0000313" key="4">
    <source>
        <dbReference type="RefSeq" id="XP_030980620.1"/>
    </source>
</evidence>
<organism evidence="3 4">
    <name type="scientific">Pyricularia grisea</name>
    <name type="common">Crabgrass-specific blast fungus</name>
    <name type="synonym">Magnaporthe grisea</name>
    <dbReference type="NCBI Taxonomy" id="148305"/>
    <lineage>
        <taxon>Eukaryota</taxon>
        <taxon>Fungi</taxon>
        <taxon>Dikarya</taxon>
        <taxon>Ascomycota</taxon>
        <taxon>Pezizomycotina</taxon>
        <taxon>Sordariomycetes</taxon>
        <taxon>Sordariomycetidae</taxon>
        <taxon>Magnaporthales</taxon>
        <taxon>Pyriculariaceae</taxon>
        <taxon>Pyricularia</taxon>
    </lineage>
</organism>
<dbReference type="InterPro" id="IPR057678">
    <property type="entry name" value="DUF7918"/>
</dbReference>
<dbReference type="Pfam" id="PF25534">
    <property type="entry name" value="DUF7918"/>
    <property type="match status" value="1"/>
</dbReference>
<gene>
    <name evidence="4" type="ORF">PgNI_07776</name>
</gene>
<keyword evidence="3" id="KW-1185">Reference proteome</keyword>
<evidence type="ECO:0000256" key="1">
    <source>
        <dbReference type="SAM" id="MobiDB-lite"/>
    </source>
</evidence>
<reference evidence="4" key="2">
    <citation type="submission" date="2019-10" db="EMBL/GenBank/DDBJ databases">
        <authorList>
            <consortium name="NCBI Genome Project"/>
        </authorList>
    </citation>
    <scope>NUCLEOTIDE SEQUENCE</scope>
    <source>
        <strain evidence="4">NI907</strain>
    </source>
</reference>
<dbReference type="PANTHER" id="PTHR36223">
    <property type="entry name" value="BETA-LACTAMASE-TYPE TRANSPEPTIDASE FOLD DOMAIN CONTAINING PROTEIN"/>
    <property type="match status" value="1"/>
</dbReference>
<proteinExistence type="predicted"/>